<keyword evidence="3" id="KW-1185">Reference proteome</keyword>
<evidence type="ECO:0000313" key="4">
    <source>
        <dbReference type="RefSeq" id="XP_054859008.1"/>
    </source>
</evidence>
<proteinExistence type="predicted"/>
<dbReference type="GeneID" id="129345797"/>
<dbReference type="RefSeq" id="XP_054859008.1">
    <property type="nucleotide sequence ID" value="XM_055003033.1"/>
</dbReference>
<dbReference type="Pfam" id="PF14979">
    <property type="entry name" value="TMEM52"/>
    <property type="match status" value="1"/>
</dbReference>
<protein>
    <submittedName>
        <fullName evidence="4">Transmembrane protein 52B</fullName>
    </submittedName>
</protein>
<sequence>MKPWTTEEIKHLLMGKFSHAVTILAWTCLSQIPLVELQGSCTNADRCSDANVIHLWYIWLAVAIGGLLFLCGVASICVKCCCLNCQSDGDDNRARPYEVTVIAFDHDSSTLQSTVTSLHSVFGPAARRILAVAHSHSAVQAAHPFAASETPPIYEEALRMSRFTVARSRESTPDLEPVAEEQQPGTKAPEANCP</sequence>
<organism evidence="3 4">
    <name type="scientific">Eublepharis macularius</name>
    <name type="common">Leopard gecko</name>
    <name type="synonym">Cyrtodactylus macularius</name>
    <dbReference type="NCBI Taxonomy" id="481883"/>
    <lineage>
        <taxon>Eukaryota</taxon>
        <taxon>Metazoa</taxon>
        <taxon>Chordata</taxon>
        <taxon>Craniata</taxon>
        <taxon>Vertebrata</taxon>
        <taxon>Euteleostomi</taxon>
        <taxon>Lepidosauria</taxon>
        <taxon>Squamata</taxon>
        <taxon>Bifurcata</taxon>
        <taxon>Gekkota</taxon>
        <taxon>Eublepharidae</taxon>
        <taxon>Eublepharinae</taxon>
        <taxon>Eublepharis</taxon>
    </lineage>
</organism>
<evidence type="ECO:0000256" key="1">
    <source>
        <dbReference type="SAM" id="MobiDB-lite"/>
    </source>
</evidence>
<name>A0AA97LJT2_EUBMA</name>
<feature type="region of interest" description="Disordered" evidence="1">
    <location>
        <begin position="165"/>
        <end position="194"/>
    </location>
</feature>
<dbReference type="AlphaFoldDB" id="A0AA97LJT2"/>
<keyword evidence="2 4" id="KW-0812">Transmembrane</keyword>
<dbReference type="KEGG" id="emc:129345797"/>
<dbReference type="PANTHER" id="PTHR33955:SF1">
    <property type="entry name" value="TRANSMEMBRANE PROTEIN 52B"/>
    <property type="match status" value="1"/>
</dbReference>
<keyword evidence="2" id="KW-1133">Transmembrane helix</keyword>
<evidence type="ECO:0000256" key="2">
    <source>
        <dbReference type="SAM" id="Phobius"/>
    </source>
</evidence>
<dbReference type="CTD" id="120939"/>
<dbReference type="PANTHER" id="PTHR33955">
    <property type="entry name" value="TRANSMEMBRANE PROTEIN 52"/>
    <property type="match status" value="1"/>
</dbReference>
<dbReference type="InterPro" id="IPR038942">
    <property type="entry name" value="TMEM52"/>
</dbReference>
<dbReference type="Proteomes" id="UP001190640">
    <property type="component" value="Chromosome 18"/>
</dbReference>
<accession>A0AA97LJT2</accession>
<feature type="transmembrane region" description="Helical" evidence="2">
    <location>
        <begin position="56"/>
        <end position="76"/>
    </location>
</feature>
<reference evidence="4" key="1">
    <citation type="submission" date="2025-08" db="UniProtKB">
        <authorList>
            <consortium name="RefSeq"/>
        </authorList>
    </citation>
    <scope>IDENTIFICATION</scope>
    <source>
        <tissue evidence="4">Blood</tissue>
    </source>
</reference>
<keyword evidence="2" id="KW-0472">Membrane</keyword>
<evidence type="ECO:0000313" key="3">
    <source>
        <dbReference type="Proteomes" id="UP001190640"/>
    </source>
</evidence>
<gene>
    <name evidence="4" type="primary">TMEM52B</name>
</gene>